<keyword evidence="2" id="KW-1185">Reference proteome</keyword>
<dbReference type="EMBL" id="UYWW01004834">
    <property type="protein sequence ID" value="VDM13758.1"/>
    <property type="molecule type" value="Genomic_DNA"/>
</dbReference>
<name>A0A3P7FSQ1_WUCBA</name>
<evidence type="ECO:0000313" key="2">
    <source>
        <dbReference type="Proteomes" id="UP000270924"/>
    </source>
</evidence>
<protein>
    <submittedName>
        <fullName evidence="1">Uncharacterized protein</fullName>
    </submittedName>
</protein>
<dbReference type="AlphaFoldDB" id="A0A3P7FSQ1"/>
<reference evidence="1 2" key="1">
    <citation type="submission" date="2018-11" db="EMBL/GenBank/DDBJ databases">
        <authorList>
            <consortium name="Pathogen Informatics"/>
        </authorList>
    </citation>
    <scope>NUCLEOTIDE SEQUENCE [LARGE SCALE GENOMIC DNA]</scope>
</reference>
<sequence>MKCKRNASVARQYFAYCLGPDIVSKVKLYQGFELCNFEKSSRLRIMVSPYFGMQSSIDKTSCHLKIFTGDLNSHPKNKDRNFRITYSNRRD</sequence>
<dbReference type="Proteomes" id="UP000270924">
    <property type="component" value="Unassembled WGS sequence"/>
</dbReference>
<accession>A0A3P7FSQ1</accession>
<gene>
    <name evidence="1" type="ORF">WBA_LOCUS7144</name>
</gene>
<evidence type="ECO:0000313" key="1">
    <source>
        <dbReference type="EMBL" id="VDM13758.1"/>
    </source>
</evidence>
<organism evidence="1 2">
    <name type="scientific">Wuchereria bancrofti</name>
    <dbReference type="NCBI Taxonomy" id="6293"/>
    <lineage>
        <taxon>Eukaryota</taxon>
        <taxon>Metazoa</taxon>
        <taxon>Ecdysozoa</taxon>
        <taxon>Nematoda</taxon>
        <taxon>Chromadorea</taxon>
        <taxon>Rhabditida</taxon>
        <taxon>Spirurina</taxon>
        <taxon>Spiruromorpha</taxon>
        <taxon>Filarioidea</taxon>
        <taxon>Onchocercidae</taxon>
        <taxon>Wuchereria</taxon>
    </lineage>
</organism>
<dbReference type="InParanoid" id="A0A3P7FSQ1"/>
<proteinExistence type="predicted"/>